<protein>
    <recommendedName>
        <fullName evidence="6">BED-type domain-containing protein</fullName>
    </recommendedName>
</protein>
<evidence type="ECO:0000313" key="4">
    <source>
        <dbReference type="EMBL" id="KAJ0227780.1"/>
    </source>
</evidence>
<feature type="domain" description="HAT C-terminal dimerisation" evidence="2">
    <location>
        <begin position="580"/>
        <end position="668"/>
    </location>
</feature>
<gene>
    <name evidence="4" type="ORF">LSAT_V11C100039470</name>
</gene>
<accession>A0A9R1WM25</accession>
<name>A0A9R1WM25_LACSA</name>
<dbReference type="Pfam" id="PF14372">
    <property type="entry name" value="hAT-like_RNase-H"/>
    <property type="match status" value="1"/>
</dbReference>
<keyword evidence="5" id="KW-1185">Reference proteome</keyword>
<comment type="caution">
    <text evidence="4">The sequence shown here is derived from an EMBL/GenBank/DDBJ whole genome shotgun (WGS) entry which is preliminary data.</text>
</comment>
<dbReference type="EMBL" id="NBSK02000001">
    <property type="protein sequence ID" value="KAJ0227780.1"/>
    <property type="molecule type" value="Genomic_DNA"/>
</dbReference>
<sequence length="711" mass="82325">MENWVPNQETQIDDDDVFVDNTQVEGTSQATNPKKRKYAQRAACWNDYDVLHIDKVRHSKCKKCGTLLKTESGANGTSSMIKHTERCKMNPKNLEKKKLENQTTLNFKKNENGENSIGTWKHDEKRIKKALLKLFVVGELPFKFVENESFIEYTNALNGKVILPCRTTISNRVTDYFLEEKAKLFKFFNNPLSNVHLTTDCWTSSCQWSSYMVVTAHFIDEDWVMHKRIINFKSLDSHKGEDIGRTLLTCLQEWGINNVMTITVDNASANDKAIEILMKKLPNLYDGGKQLHLRCMAHILNLIVRDGFDQHQSSIKCMQKAVKYIRNSTQRIQRFKECMKELNVESKKFLCNDSPTRWNSTYELLKIAVELEKVFGMFEVKDPTFVRDVLTPSKEDFNICSAMVGFLEKFKVKTDIVSTSTKPMAHRFSGEICDVYKHIKEWAASPQFCLIGKDMIDKYDKYWGALEKLNDFLYFAVILDPRFKFDFLQQAFEKLFKLKNPQKDPMLNSEVILKAKVLIRGLQQRFENFFYFYKSKFDNTDSSQNQTHGHEDVVAIDDENDFMGDLIVQTDYPSASMETELTRYLNEQSVKYNKDFDILLWWKQNASRYPIVSRMAKGITLFFIFLGLQISTVASEAAFSTSGRILDPYRTNLSANIVEALVCTQDWVRKSRKQIVDNIDEILKDDEVAKALEDAIKNGDGKGKQLINILE</sequence>
<dbReference type="InterPro" id="IPR008906">
    <property type="entry name" value="HATC_C_dom"/>
</dbReference>
<dbReference type="InterPro" id="IPR025525">
    <property type="entry name" value="hAT-like_transposase_RNase-H"/>
</dbReference>
<evidence type="ECO:0000259" key="3">
    <source>
        <dbReference type="Pfam" id="PF14372"/>
    </source>
</evidence>
<feature type="domain" description="hAT-like transposase RNase-H fold" evidence="3">
    <location>
        <begin position="418"/>
        <end position="499"/>
    </location>
</feature>
<dbReference type="GO" id="GO:0003677">
    <property type="term" value="F:DNA binding"/>
    <property type="evidence" value="ECO:0007669"/>
    <property type="project" value="UniProtKB-KW"/>
</dbReference>
<organism evidence="4 5">
    <name type="scientific">Lactuca sativa</name>
    <name type="common">Garden lettuce</name>
    <dbReference type="NCBI Taxonomy" id="4236"/>
    <lineage>
        <taxon>Eukaryota</taxon>
        <taxon>Viridiplantae</taxon>
        <taxon>Streptophyta</taxon>
        <taxon>Embryophyta</taxon>
        <taxon>Tracheophyta</taxon>
        <taxon>Spermatophyta</taxon>
        <taxon>Magnoliopsida</taxon>
        <taxon>eudicotyledons</taxon>
        <taxon>Gunneridae</taxon>
        <taxon>Pentapetalae</taxon>
        <taxon>asterids</taxon>
        <taxon>campanulids</taxon>
        <taxon>Asterales</taxon>
        <taxon>Asteraceae</taxon>
        <taxon>Cichorioideae</taxon>
        <taxon>Cichorieae</taxon>
        <taxon>Lactucinae</taxon>
        <taxon>Lactuca</taxon>
    </lineage>
</organism>
<dbReference type="Proteomes" id="UP000235145">
    <property type="component" value="Unassembled WGS sequence"/>
</dbReference>
<dbReference type="GO" id="GO:0046983">
    <property type="term" value="F:protein dimerization activity"/>
    <property type="evidence" value="ECO:0007669"/>
    <property type="project" value="InterPro"/>
</dbReference>
<proteinExistence type="predicted"/>
<dbReference type="Pfam" id="PF05699">
    <property type="entry name" value="Dimer_Tnp_hAT"/>
    <property type="match status" value="1"/>
</dbReference>
<dbReference type="InterPro" id="IPR012337">
    <property type="entry name" value="RNaseH-like_sf"/>
</dbReference>
<evidence type="ECO:0008006" key="6">
    <source>
        <dbReference type="Google" id="ProtNLM"/>
    </source>
</evidence>
<dbReference type="AlphaFoldDB" id="A0A9R1WM25"/>
<evidence type="ECO:0000313" key="5">
    <source>
        <dbReference type="Proteomes" id="UP000235145"/>
    </source>
</evidence>
<dbReference type="SUPFAM" id="SSF140996">
    <property type="entry name" value="Hermes dimerisation domain"/>
    <property type="match status" value="1"/>
</dbReference>
<dbReference type="SMART" id="SM00614">
    <property type="entry name" value="ZnF_BED"/>
    <property type="match status" value="1"/>
</dbReference>
<keyword evidence="1" id="KW-0238">DNA-binding</keyword>
<evidence type="ECO:0000259" key="2">
    <source>
        <dbReference type="Pfam" id="PF05699"/>
    </source>
</evidence>
<dbReference type="PANTHER" id="PTHR46481">
    <property type="entry name" value="ZINC FINGER BED DOMAIN-CONTAINING PROTEIN 4"/>
    <property type="match status" value="1"/>
</dbReference>
<dbReference type="SUPFAM" id="SSF53098">
    <property type="entry name" value="Ribonuclease H-like"/>
    <property type="match status" value="1"/>
</dbReference>
<evidence type="ECO:0000256" key="1">
    <source>
        <dbReference type="ARBA" id="ARBA00023125"/>
    </source>
</evidence>
<dbReference type="InterPro" id="IPR052035">
    <property type="entry name" value="ZnF_BED_domain_contain"/>
</dbReference>
<dbReference type="PANTHER" id="PTHR46481:SF7">
    <property type="entry name" value="ZINC FINGER BED DOMAIN-CONTAINING PROTEIN RICESLEEPER 2-LIKE"/>
    <property type="match status" value="1"/>
</dbReference>
<reference evidence="4 5" key="1">
    <citation type="journal article" date="2017" name="Nat. Commun.">
        <title>Genome assembly with in vitro proximity ligation data and whole-genome triplication in lettuce.</title>
        <authorList>
            <person name="Reyes-Chin-Wo S."/>
            <person name="Wang Z."/>
            <person name="Yang X."/>
            <person name="Kozik A."/>
            <person name="Arikit S."/>
            <person name="Song C."/>
            <person name="Xia L."/>
            <person name="Froenicke L."/>
            <person name="Lavelle D.O."/>
            <person name="Truco M.J."/>
            <person name="Xia R."/>
            <person name="Zhu S."/>
            <person name="Xu C."/>
            <person name="Xu H."/>
            <person name="Xu X."/>
            <person name="Cox K."/>
            <person name="Korf I."/>
            <person name="Meyers B.C."/>
            <person name="Michelmore R.W."/>
        </authorList>
    </citation>
    <scope>NUCLEOTIDE SEQUENCE [LARGE SCALE GENOMIC DNA]</scope>
    <source>
        <strain evidence="5">cv. Salinas</strain>
        <tissue evidence="4">Seedlings</tissue>
    </source>
</reference>